<gene>
    <name evidence="1" type="ORF">CBYS24578_00015902</name>
</gene>
<keyword evidence="2" id="KW-1185">Reference proteome</keyword>
<dbReference type="Proteomes" id="UP000754883">
    <property type="component" value="Unassembled WGS sequence"/>
</dbReference>
<organism evidence="1 2">
    <name type="scientific">Clonostachys byssicola</name>
    <dbReference type="NCBI Taxonomy" id="160290"/>
    <lineage>
        <taxon>Eukaryota</taxon>
        <taxon>Fungi</taxon>
        <taxon>Dikarya</taxon>
        <taxon>Ascomycota</taxon>
        <taxon>Pezizomycotina</taxon>
        <taxon>Sordariomycetes</taxon>
        <taxon>Hypocreomycetidae</taxon>
        <taxon>Hypocreales</taxon>
        <taxon>Bionectriaceae</taxon>
        <taxon>Clonostachys</taxon>
    </lineage>
</organism>
<dbReference type="EMBL" id="CABFNO020001364">
    <property type="protein sequence ID" value="CAG9983623.1"/>
    <property type="molecule type" value="Genomic_DNA"/>
</dbReference>
<evidence type="ECO:0000313" key="2">
    <source>
        <dbReference type="Proteomes" id="UP000754883"/>
    </source>
</evidence>
<name>A0A9N9UBX4_9HYPO</name>
<dbReference type="OrthoDB" id="5136489at2759"/>
<protein>
    <submittedName>
        <fullName evidence="1">Uncharacterized protein</fullName>
    </submittedName>
</protein>
<sequence>MTTLYNTDNIRENDHLLSATVSKLFVDFKDTSEKPPSETPHVEAVDFIMKKKKPPHAEFRLVLAQDNIDRWNCSMGSNPGAVVNSQNDITIGVRTCQNLPANILISFEFRVRVSGLTLRGLLDLLCATDLEHWENLFQFNQLGLDLRGSRDLVFQWLLRLERMNIINRTADGVADTSRLGILGQPELQFGKFIAKDYSNTGWGVIQSASEVEIHRGWFEFEALRARGSNDTPHPYVSLDEDVDHKAKSGA</sequence>
<comment type="caution">
    <text evidence="1">The sequence shown here is derived from an EMBL/GenBank/DDBJ whole genome shotgun (WGS) entry which is preliminary data.</text>
</comment>
<proteinExistence type="predicted"/>
<accession>A0A9N9UBX4</accession>
<dbReference type="AlphaFoldDB" id="A0A9N9UBX4"/>
<reference evidence="1" key="1">
    <citation type="submission" date="2021-10" db="EMBL/GenBank/DDBJ databases">
        <authorList>
            <person name="Piombo E."/>
        </authorList>
    </citation>
    <scope>NUCLEOTIDE SEQUENCE</scope>
</reference>
<evidence type="ECO:0000313" key="1">
    <source>
        <dbReference type="EMBL" id="CAG9983623.1"/>
    </source>
</evidence>